<evidence type="ECO:0000259" key="6">
    <source>
        <dbReference type="Pfam" id="PF00270"/>
    </source>
</evidence>
<reference evidence="7" key="2">
    <citation type="submission" date="2025-09" db="UniProtKB">
        <authorList>
            <consortium name="Ensembl"/>
        </authorList>
    </citation>
    <scope>IDENTIFICATION</scope>
</reference>
<dbReference type="GeneTree" id="ENSGT00940000158694"/>
<dbReference type="InterPro" id="IPR011545">
    <property type="entry name" value="DEAD/DEAH_box_helicase_dom"/>
</dbReference>
<sequence>MDPFSPREEATRGPVLTPPAGLESSRGRTRGLRGPCQHVDVPDDKSDKLLLANWGLPKAVLEKYHGLGIVRMFQWQAECLMADQVLEGRNLVYSAPTSAGKTLVAELLILKRVLETQKKALFILPFISV</sequence>
<name>A0A8C5S019_LATLA</name>
<dbReference type="Proteomes" id="UP000694406">
    <property type="component" value="Unplaced"/>
</dbReference>
<feature type="compositionally biased region" description="Basic and acidic residues" evidence="5">
    <location>
        <begin position="1"/>
        <end position="11"/>
    </location>
</feature>
<evidence type="ECO:0000256" key="5">
    <source>
        <dbReference type="SAM" id="MobiDB-lite"/>
    </source>
</evidence>
<dbReference type="GO" id="GO:0016787">
    <property type="term" value="F:hydrolase activity"/>
    <property type="evidence" value="ECO:0007669"/>
    <property type="project" value="UniProtKB-KW"/>
</dbReference>
<proteinExistence type="predicted"/>
<dbReference type="Pfam" id="PF00270">
    <property type="entry name" value="DEAD"/>
    <property type="match status" value="1"/>
</dbReference>
<dbReference type="Ensembl" id="ENSLLTT00000010513.1">
    <property type="protein sequence ID" value="ENSLLTP00000010135.1"/>
    <property type="gene ID" value="ENSLLTG00000007757.1"/>
</dbReference>
<evidence type="ECO:0000313" key="8">
    <source>
        <dbReference type="Proteomes" id="UP000694406"/>
    </source>
</evidence>
<keyword evidence="8" id="KW-1185">Reference proteome</keyword>
<dbReference type="PANTHER" id="PTHR47961">
    <property type="entry name" value="DNA POLYMERASE THETA, PUTATIVE (AFU_ORTHOLOGUE AFUA_1G05260)-RELATED"/>
    <property type="match status" value="1"/>
</dbReference>
<feature type="domain" description="DEAD/DEAH-box helicase" evidence="6">
    <location>
        <begin position="82"/>
        <end position="126"/>
    </location>
</feature>
<keyword evidence="4" id="KW-0067">ATP-binding</keyword>
<dbReference type="GO" id="GO:0004386">
    <property type="term" value="F:helicase activity"/>
    <property type="evidence" value="ECO:0007669"/>
    <property type="project" value="UniProtKB-KW"/>
</dbReference>
<evidence type="ECO:0000256" key="3">
    <source>
        <dbReference type="ARBA" id="ARBA00022806"/>
    </source>
</evidence>
<keyword evidence="3" id="KW-0347">Helicase</keyword>
<feature type="region of interest" description="Disordered" evidence="5">
    <location>
        <begin position="1"/>
        <end position="35"/>
    </location>
</feature>
<protein>
    <recommendedName>
        <fullName evidence="6">DEAD/DEAH-box helicase domain-containing protein</fullName>
    </recommendedName>
</protein>
<organism evidence="7 8">
    <name type="scientific">Laticauda laticaudata</name>
    <name type="common">Blue-ringed sea krait</name>
    <name type="synonym">Blue-lipped sea krait</name>
    <dbReference type="NCBI Taxonomy" id="8630"/>
    <lineage>
        <taxon>Eukaryota</taxon>
        <taxon>Metazoa</taxon>
        <taxon>Chordata</taxon>
        <taxon>Craniata</taxon>
        <taxon>Vertebrata</taxon>
        <taxon>Euteleostomi</taxon>
        <taxon>Lepidosauria</taxon>
        <taxon>Squamata</taxon>
        <taxon>Bifurcata</taxon>
        <taxon>Unidentata</taxon>
        <taxon>Episquamata</taxon>
        <taxon>Toxicofera</taxon>
        <taxon>Serpentes</taxon>
        <taxon>Colubroidea</taxon>
        <taxon>Elapidae</taxon>
        <taxon>Laticaudinae</taxon>
        <taxon>Laticauda</taxon>
    </lineage>
</organism>
<accession>A0A8C5S019</accession>
<reference evidence="7" key="1">
    <citation type="submission" date="2025-08" db="UniProtKB">
        <authorList>
            <consortium name="Ensembl"/>
        </authorList>
    </citation>
    <scope>IDENTIFICATION</scope>
</reference>
<keyword evidence="2" id="KW-0378">Hydrolase</keyword>
<dbReference type="PANTHER" id="PTHR47961:SF6">
    <property type="entry name" value="DNA-DIRECTED DNA POLYMERASE"/>
    <property type="match status" value="1"/>
</dbReference>
<dbReference type="AlphaFoldDB" id="A0A8C5S019"/>
<evidence type="ECO:0000256" key="2">
    <source>
        <dbReference type="ARBA" id="ARBA00022801"/>
    </source>
</evidence>
<dbReference type="Gene3D" id="3.40.50.300">
    <property type="entry name" value="P-loop containing nucleotide triphosphate hydrolases"/>
    <property type="match status" value="1"/>
</dbReference>
<dbReference type="InterPro" id="IPR027417">
    <property type="entry name" value="P-loop_NTPase"/>
</dbReference>
<evidence type="ECO:0000313" key="7">
    <source>
        <dbReference type="Ensembl" id="ENSLLTP00000010135.1"/>
    </source>
</evidence>
<evidence type="ECO:0000256" key="1">
    <source>
        <dbReference type="ARBA" id="ARBA00022741"/>
    </source>
</evidence>
<dbReference type="InterPro" id="IPR050474">
    <property type="entry name" value="Hel308_SKI2-like"/>
</dbReference>
<dbReference type="GO" id="GO:0005524">
    <property type="term" value="F:ATP binding"/>
    <property type="evidence" value="ECO:0007669"/>
    <property type="project" value="UniProtKB-KW"/>
</dbReference>
<keyword evidence="1" id="KW-0547">Nucleotide-binding</keyword>
<evidence type="ECO:0000256" key="4">
    <source>
        <dbReference type="ARBA" id="ARBA00022840"/>
    </source>
</evidence>
<dbReference type="SUPFAM" id="SSF52540">
    <property type="entry name" value="P-loop containing nucleoside triphosphate hydrolases"/>
    <property type="match status" value="1"/>
</dbReference>
<dbReference type="GO" id="GO:0003676">
    <property type="term" value="F:nucleic acid binding"/>
    <property type="evidence" value="ECO:0007669"/>
    <property type="project" value="InterPro"/>
</dbReference>